<sequence>MSESTRATGRGAHHPVATLFRVPPILDSALLTGWTRAATQALERHRAEIDRINVFPVPDGDTGTNLLLTMRAATEAVLRVLRDNADGPARGAAVVAGALARGALVGARGNSGVILSQVLRGVADAVAAVVGPTPAGAVLADALGRAHRLATAAVTRPREGTVLSVLGAAARAAAAAGSDRLDDVACAAAEAAAGAVQATTGQLPELARAGVVDAGGLGLYLVLDALAGLVSGRTGTARLPATGAPARQPARGRDVLVAEREGGSPGYDYEVMYLLESPADERMGALRGELDALGDCVSVVGDGDGLWNVHVHCSDVGAAIEAGLAVGRPHRITVIRFADQVRDALTAGAGETGRFVRDRAVLMVVAGAELAELARSAGAAVLERPRDREVEACDLVAALAGTRARHVVLLPGDGELTAVAEQAAAVARREGQEVLVVPTASVLQGLAALAVHDPQRRAGDDVVAMAEAAAGTRTGGLVVAESEALTWVGPCEPGDVLGISDGEVVVIAPDLAVGGLWLAHRMLTAGGELVTVLLGEGADDALADGLAADLRRTHPEVDVVVHRGGQTGFAIVLGVE</sequence>
<gene>
    <name evidence="2" type="ORF">HF577_23390</name>
</gene>
<dbReference type="PANTHER" id="PTHR33434">
    <property type="entry name" value="DEGV DOMAIN-CONTAINING PROTEIN DR_1986-RELATED"/>
    <property type="match status" value="1"/>
</dbReference>
<dbReference type="InterPro" id="IPR019986">
    <property type="entry name" value="YloV-like"/>
</dbReference>
<dbReference type="InterPro" id="IPR050270">
    <property type="entry name" value="DegV_domain_contain"/>
</dbReference>
<dbReference type="Pfam" id="PF02734">
    <property type="entry name" value="Dak2"/>
    <property type="match status" value="1"/>
</dbReference>
<dbReference type="Gene3D" id="1.25.40.340">
    <property type="match status" value="1"/>
</dbReference>
<comment type="caution">
    <text evidence="2">The sequence shown here is derived from an EMBL/GenBank/DDBJ whole genome shotgun (WGS) entry which is preliminary data.</text>
</comment>
<dbReference type="InterPro" id="IPR033470">
    <property type="entry name" value="FakA-like_C"/>
</dbReference>
<keyword evidence="3" id="KW-1185">Reference proteome</keyword>
<dbReference type="Pfam" id="PF21645">
    <property type="entry name" value="FakA-like_M"/>
    <property type="match status" value="1"/>
</dbReference>
<dbReference type="NCBIfam" id="TIGR03599">
    <property type="entry name" value="YloV"/>
    <property type="match status" value="1"/>
</dbReference>
<evidence type="ECO:0000259" key="1">
    <source>
        <dbReference type="PROSITE" id="PS51480"/>
    </source>
</evidence>
<dbReference type="PANTHER" id="PTHR33434:SF4">
    <property type="entry name" value="PHOSPHATASE PROTEIN"/>
    <property type="match status" value="1"/>
</dbReference>
<dbReference type="PROSITE" id="PS51480">
    <property type="entry name" value="DHAL"/>
    <property type="match status" value="1"/>
</dbReference>
<dbReference type="Pfam" id="PF13684">
    <property type="entry name" value="FakA-like_C"/>
    <property type="match status" value="1"/>
</dbReference>
<dbReference type="Proteomes" id="UP001296706">
    <property type="component" value="Unassembled WGS sequence"/>
</dbReference>
<reference evidence="2 3" key="1">
    <citation type="submission" date="2020-04" db="EMBL/GenBank/DDBJ databases">
        <authorList>
            <person name="Klaysubun C."/>
            <person name="Duangmal K."/>
            <person name="Lipun K."/>
        </authorList>
    </citation>
    <scope>NUCLEOTIDE SEQUENCE [LARGE SCALE GENOMIC DNA]</scope>
    <source>
        <strain evidence="2 3">JCM 11839</strain>
    </source>
</reference>
<protein>
    <submittedName>
        <fullName evidence="2">DAK2 domain-containing protein</fullName>
    </submittedName>
</protein>
<evidence type="ECO:0000313" key="2">
    <source>
        <dbReference type="EMBL" id="NMH80023.1"/>
    </source>
</evidence>
<accession>A0ABX1RI06</accession>
<dbReference type="EMBL" id="JAAXKY010000086">
    <property type="protein sequence ID" value="NMH80023.1"/>
    <property type="molecule type" value="Genomic_DNA"/>
</dbReference>
<feature type="domain" description="DhaL" evidence="1">
    <location>
        <begin position="29"/>
        <end position="228"/>
    </location>
</feature>
<organism evidence="2 3">
    <name type="scientific">Pseudonocardia xinjiangensis</name>
    <dbReference type="NCBI Taxonomy" id="75289"/>
    <lineage>
        <taxon>Bacteria</taxon>
        <taxon>Bacillati</taxon>
        <taxon>Actinomycetota</taxon>
        <taxon>Actinomycetes</taxon>
        <taxon>Pseudonocardiales</taxon>
        <taxon>Pseudonocardiaceae</taxon>
        <taxon>Pseudonocardia</taxon>
    </lineage>
</organism>
<proteinExistence type="predicted"/>
<dbReference type="SMART" id="SM01121">
    <property type="entry name" value="Dak1_2"/>
    <property type="match status" value="1"/>
</dbReference>
<dbReference type="InterPro" id="IPR048394">
    <property type="entry name" value="FakA-like_M"/>
</dbReference>
<dbReference type="SUPFAM" id="SSF101473">
    <property type="entry name" value="DhaL-like"/>
    <property type="match status" value="1"/>
</dbReference>
<dbReference type="InterPro" id="IPR036117">
    <property type="entry name" value="DhaL_dom_sf"/>
</dbReference>
<dbReference type="InterPro" id="IPR004007">
    <property type="entry name" value="DhaL_dom"/>
</dbReference>
<name>A0ABX1RI06_9PSEU</name>
<evidence type="ECO:0000313" key="3">
    <source>
        <dbReference type="Proteomes" id="UP001296706"/>
    </source>
</evidence>
<dbReference type="SMART" id="SM01120">
    <property type="entry name" value="Dak2"/>
    <property type="match status" value="1"/>
</dbReference>